<accession>A0ABP1P316</accession>
<keyword evidence="5" id="KW-0808">Transferase</keyword>
<comment type="subcellular location">
    <subcellularLocation>
        <location evidence="2">Endomembrane system</location>
    </subcellularLocation>
</comment>
<comment type="pathway">
    <text evidence="3">Protein modification; protein ubiquitination.</text>
</comment>
<evidence type="ECO:0000256" key="5">
    <source>
        <dbReference type="ARBA" id="ARBA00022679"/>
    </source>
</evidence>
<keyword evidence="13" id="KW-1133">Transmembrane helix</keyword>
<evidence type="ECO:0000256" key="7">
    <source>
        <dbReference type="ARBA" id="ARBA00022771"/>
    </source>
</evidence>
<evidence type="ECO:0000256" key="1">
    <source>
        <dbReference type="ARBA" id="ARBA00000900"/>
    </source>
</evidence>
<dbReference type="PANTHER" id="PTHR12313">
    <property type="entry name" value="E3 UBIQUITIN-PROTEIN LIGASE RNF5-RELATED"/>
    <property type="match status" value="1"/>
</dbReference>
<sequence length="211" mass="24072">MLFGTWTTSAFLSRTYDFRFCSWIHKFVKMSTTKEQAGPSKPWDSTADEKEKDNRTFECNICLDTAKNAVISMCGHLFCWPCLHQWLETRPTRQMCPVCKAAISKDKVIPLYGRGDTRQEDPRNNVPPRPAGQRTEPENNIGFSSFGFGDGSYMSFGIGTFPFAFFTSTFNFGETRPSAAARGTPQNEEEQFLSRVFLWVAFIFVCWLLMA</sequence>
<evidence type="ECO:0000256" key="12">
    <source>
        <dbReference type="SAM" id="MobiDB-lite"/>
    </source>
</evidence>
<keyword evidence="7 11" id="KW-0863">Zinc-finger</keyword>
<evidence type="ECO:0000256" key="10">
    <source>
        <dbReference type="ARBA" id="ARBA00023136"/>
    </source>
</evidence>
<dbReference type="InterPro" id="IPR013083">
    <property type="entry name" value="Znf_RING/FYVE/PHD"/>
</dbReference>
<feature type="transmembrane region" description="Helical" evidence="13">
    <location>
        <begin position="153"/>
        <end position="172"/>
    </location>
</feature>
<dbReference type="InterPro" id="IPR018957">
    <property type="entry name" value="Znf_C3HC4_RING-type"/>
</dbReference>
<dbReference type="EC" id="2.3.2.27" evidence="4"/>
<reference evidence="15 16" key="1">
    <citation type="submission" date="2024-08" db="EMBL/GenBank/DDBJ databases">
        <authorList>
            <person name="Will J Nash"/>
            <person name="Angela Man"/>
            <person name="Seanna McTaggart"/>
            <person name="Kendall Baker"/>
            <person name="Tom Barker"/>
            <person name="Leah Catchpole"/>
            <person name="Alex Durrant"/>
            <person name="Karim Gharbi"/>
            <person name="Naomi Irish"/>
            <person name="Gemy Kaithakottil"/>
            <person name="Debby Ku"/>
            <person name="Aaliyah Providence"/>
            <person name="Felix Shaw"/>
            <person name="David Swarbreck"/>
            <person name="Chris Watkins"/>
            <person name="Ann M. McCartney"/>
            <person name="Giulio Formenti"/>
            <person name="Alice Mouton"/>
            <person name="Noel Vella"/>
            <person name="Bjorn M von Reumont"/>
            <person name="Adriana Vella"/>
            <person name="Wilfried Haerty"/>
        </authorList>
    </citation>
    <scope>NUCLEOTIDE SEQUENCE [LARGE SCALE GENOMIC DNA]</scope>
</reference>
<evidence type="ECO:0000256" key="11">
    <source>
        <dbReference type="PROSITE-ProRule" id="PRU00175"/>
    </source>
</evidence>
<dbReference type="EMBL" id="CAXAJV020001296">
    <property type="protein sequence ID" value="CAL7947634.1"/>
    <property type="molecule type" value="Genomic_DNA"/>
</dbReference>
<evidence type="ECO:0000259" key="14">
    <source>
        <dbReference type="PROSITE" id="PS50089"/>
    </source>
</evidence>
<evidence type="ECO:0000256" key="8">
    <source>
        <dbReference type="ARBA" id="ARBA00022786"/>
    </source>
</evidence>
<evidence type="ECO:0000256" key="2">
    <source>
        <dbReference type="ARBA" id="ARBA00004308"/>
    </source>
</evidence>
<dbReference type="Gene3D" id="3.30.40.10">
    <property type="entry name" value="Zinc/RING finger domain, C3HC4 (zinc finger)"/>
    <property type="match status" value="1"/>
</dbReference>
<evidence type="ECO:0000313" key="15">
    <source>
        <dbReference type="EMBL" id="CAL7947634.1"/>
    </source>
</evidence>
<comment type="caution">
    <text evidence="15">The sequence shown here is derived from an EMBL/GenBank/DDBJ whole genome shotgun (WGS) entry which is preliminary data.</text>
</comment>
<keyword evidence="16" id="KW-1185">Reference proteome</keyword>
<dbReference type="InterPro" id="IPR045103">
    <property type="entry name" value="RNF5/RNF185-like"/>
</dbReference>
<dbReference type="CDD" id="cd16744">
    <property type="entry name" value="RING-HC_RNF185"/>
    <property type="match status" value="1"/>
</dbReference>
<dbReference type="Pfam" id="PF00097">
    <property type="entry name" value="zf-C3HC4"/>
    <property type="match status" value="1"/>
</dbReference>
<keyword evidence="6" id="KW-0479">Metal-binding</keyword>
<dbReference type="InterPro" id="IPR017907">
    <property type="entry name" value="Znf_RING_CS"/>
</dbReference>
<name>A0ABP1P316_XYLVO</name>
<evidence type="ECO:0000256" key="13">
    <source>
        <dbReference type="SAM" id="Phobius"/>
    </source>
</evidence>
<feature type="transmembrane region" description="Helical" evidence="13">
    <location>
        <begin position="192"/>
        <end position="210"/>
    </location>
</feature>
<keyword evidence="13" id="KW-0812">Transmembrane</keyword>
<feature type="region of interest" description="Disordered" evidence="12">
    <location>
        <begin position="113"/>
        <end position="140"/>
    </location>
</feature>
<evidence type="ECO:0000256" key="6">
    <source>
        <dbReference type="ARBA" id="ARBA00022723"/>
    </source>
</evidence>
<evidence type="ECO:0000313" key="16">
    <source>
        <dbReference type="Proteomes" id="UP001642520"/>
    </source>
</evidence>
<protein>
    <recommendedName>
        <fullName evidence="4">RING-type E3 ubiquitin transferase</fullName>
        <ecNumber evidence="4">2.3.2.27</ecNumber>
    </recommendedName>
</protein>
<dbReference type="InterPro" id="IPR001841">
    <property type="entry name" value="Znf_RING"/>
</dbReference>
<evidence type="ECO:0000256" key="9">
    <source>
        <dbReference type="ARBA" id="ARBA00022833"/>
    </source>
</evidence>
<keyword evidence="8" id="KW-0833">Ubl conjugation pathway</keyword>
<comment type="catalytic activity">
    <reaction evidence="1">
        <text>S-ubiquitinyl-[E2 ubiquitin-conjugating enzyme]-L-cysteine + [acceptor protein]-L-lysine = [E2 ubiquitin-conjugating enzyme]-L-cysteine + N(6)-ubiquitinyl-[acceptor protein]-L-lysine.</text>
        <dbReference type="EC" id="2.3.2.27"/>
    </reaction>
</comment>
<dbReference type="SMART" id="SM00184">
    <property type="entry name" value="RING"/>
    <property type="match status" value="1"/>
</dbReference>
<dbReference type="PROSITE" id="PS00518">
    <property type="entry name" value="ZF_RING_1"/>
    <property type="match status" value="1"/>
</dbReference>
<organism evidence="15 16">
    <name type="scientific">Xylocopa violacea</name>
    <name type="common">Violet carpenter bee</name>
    <name type="synonym">Apis violacea</name>
    <dbReference type="NCBI Taxonomy" id="135666"/>
    <lineage>
        <taxon>Eukaryota</taxon>
        <taxon>Metazoa</taxon>
        <taxon>Ecdysozoa</taxon>
        <taxon>Arthropoda</taxon>
        <taxon>Hexapoda</taxon>
        <taxon>Insecta</taxon>
        <taxon>Pterygota</taxon>
        <taxon>Neoptera</taxon>
        <taxon>Endopterygota</taxon>
        <taxon>Hymenoptera</taxon>
        <taxon>Apocrita</taxon>
        <taxon>Aculeata</taxon>
        <taxon>Apoidea</taxon>
        <taxon>Anthophila</taxon>
        <taxon>Apidae</taxon>
        <taxon>Xylocopa</taxon>
        <taxon>Xylocopa</taxon>
    </lineage>
</organism>
<keyword evidence="9" id="KW-0862">Zinc</keyword>
<evidence type="ECO:0000256" key="3">
    <source>
        <dbReference type="ARBA" id="ARBA00004906"/>
    </source>
</evidence>
<dbReference type="Proteomes" id="UP001642520">
    <property type="component" value="Unassembled WGS sequence"/>
</dbReference>
<evidence type="ECO:0000256" key="4">
    <source>
        <dbReference type="ARBA" id="ARBA00012483"/>
    </source>
</evidence>
<feature type="domain" description="RING-type" evidence="14">
    <location>
        <begin position="59"/>
        <end position="100"/>
    </location>
</feature>
<proteinExistence type="predicted"/>
<dbReference type="SUPFAM" id="SSF57850">
    <property type="entry name" value="RING/U-box"/>
    <property type="match status" value="1"/>
</dbReference>
<dbReference type="PROSITE" id="PS50089">
    <property type="entry name" value="ZF_RING_2"/>
    <property type="match status" value="1"/>
</dbReference>
<gene>
    <name evidence="15" type="ORF">XYLVIOL_LOCUS8434</name>
</gene>
<keyword evidence="10 13" id="KW-0472">Membrane</keyword>